<proteinExistence type="predicted"/>
<accession>A0A6J4SJ53</accession>
<dbReference type="AlphaFoldDB" id="A0A6J4SJ53"/>
<name>A0A6J4SJ53_9ACTN</name>
<evidence type="ECO:0000256" key="1">
    <source>
        <dbReference type="SAM" id="Phobius"/>
    </source>
</evidence>
<organism evidence="2">
    <name type="scientific">uncultured Solirubrobacteraceae bacterium</name>
    <dbReference type="NCBI Taxonomy" id="1162706"/>
    <lineage>
        <taxon>Bacteria</taxon>
        <taxon>Bacillati</taxon>
        <taxon>Actinomycetota</taxon>
        <taxon>Thermoleophilia</taxon>
        <taxon>Solirubrobacterales</taxon>
        <taxon>Solirubrobacteraceae</taxon>
        <taxon>environmental samples</taxon>
    </lineage>
</organism>
<evidence type="ECO:0000313" key="2">
    <source>
        <dbReference type="EMBL" id="CAA9499911.1"/>
    </source>
</evidence>
<reference evidence="2" key="1">
    <citation type="submission" date="2020-02" db="EMBL/GenBank/DDBJ databases">
        <authorList>
            <person name="Meier V. D."/>
        </authorList>
    </citation>
    <scope>NUCLEOTIDE SEQUENCE</scope>
    <source>
        <strain evidence="2">AVDCRST_MAG69</strain>
    </source>
</reference>
<dbReference type="EMBL" id="CADCVP010000192">
    <property type="protein sequence ID" value="CAA9499911.1"/>
    <property type="molecule type" value="Genomic_DNA"/>
</dbReference>
<keyword evidence="1" id="KW-0812">Transmembrane</keyword>
<gene>
    <name evidence="2" type="ORF">AVDCRST_MAG69-1824</name>
</gene>
<protein>
    <submittedName>
        <fullName evidence="2">Uncharacterized protein</fullName>
    </submittedName>
</protein>
<keyword evidence="1" id="KW-1133">Transmembrane helix</keyword>
<sequence length="79" mass="8094">MASNWVIGWTAGAGVVAIAAGLLLEITARAERISAQAREITAGLERARDNTAPLFTLQDTAATLGQVTDGLRTARGAGS</sequence>
<feature type="transmembrane region" description="Helical" evidence="1">
    <location>
        <begin position="6"/>
        <end position="24"/>
    </location>
</feature>
<keyword evidence="1" id="KW-0472">Membrane</keyword>